<dbReference type="AlphaFoldDB" id="A0A7C4XNM6"/>
<dbReference type="SUPFAM" id="SSF51391">
    <property type="entry name" value="Thiamin phosphate synthase"/>
    <property type="match status" value="1"/>
</dbReference>
<dbReference type="EC" id="2.5.1.3" evidence="9"/>
<comment type="catalytic activity">
    <reaction evidence="7 9 10">
        <text>2-(2-carboxy-4-methylthiazol-5-yl)ethyl phosphate + 4-amino-2-methyl-5-(diphosphooxymethyl)pyrimidine + 2 H(+) = thiamine phosphate + CO2 + diphosphate</text>
        <dbReference type="Rhea" id="RHEA:47848"/>
        <dbReference type="ChEBI" id="CHEBI:15378"/>
        <dbReference type="ChEBI" id="CHEBI:16526"/>
        <dbReference type="ChEBI" id="CHEBI:33019"/>
        <dbReference type="ChEBI" id="CHEBI:37575"/>
        <dbReference type="ChEBI" id="CHEBI:57841"/>
        <dbReference type="ChEBI" id="CHEBI:62890"/>
        <dbReference type="EC" id="2.5.1.3"/>
    </reaction>
</comment>
<dbReference type="GO" id="GO:0009229">
    <property type="term" value="P:thiamine diphosphate biosynthetic process"/>
    <property type="evidence" value="ECO:0007669"/>
    <property type="project" value="UniProtKB-UniRule"/>
</dbReference>
<evidence type="ECO:0000256" key="1">
    <source>
        <dbReference type="ARBA" id="ARBA00005165"/>
    </source>
</evidence>
<comment type="caution">
    <text evidence="14">The sequence shown here is derived from an EMBL/GenBank/DDBJ whole genome shotgun (WGS) entry which is preliminary data.</text>
</comment>
<accession>A0A7C4XNM6</accession>
<comment type="caution">
    <text evidence="9">Lacks conserved residue(s) required for the propagation of feature annotation.</text>
</comment>
<dbReference type="PANTHER" id="PTHR20857:SF23">
    <property type="entry name" value="THIAMINE BIOSYNTHETIC BIFUNCTIONAL ENZYME"/>
    <property type="match status" value="1"/>
</dbReference>
<keyword evidence="4 9" id="KW-0460">Magnesium</keyword>
<dbReference type="CDD" id="cd00564">
    <property type="entry name" value="TMP_TenI"/>
    <property type="match status" value="1"/>
</dbReference>
<feature type="binding site" evidence="9">
    <location>
        <position position="297"/>
    </location>
    <ligand>
        <name>2-[(2R,5Z)-2-carboxy-4-methylthiazol-5(2H)-ylidene]ethyl phosphate</name>
        <dbReference type="ChEBI" id="CHEBI:62899"/>
    </ligand>
</feature>
<evidence type="ECO:0000259" key="12">
    <source>
        <dbReference type="Pfam" id="PF02581"/>
    </source>
</evidence>
<keyword evidence="5 9" id="KW-0784">Thiamine biosynthesis</keyword>
<reference evidence="14" key="1">
    <citation type="journal article" date="2020" name="mSystems">
        <title>Genome- and Community-Level Interaction Insights into Carbon Utilization and Element Cycling Functions of Hydrothermarchaeota in Hydrothermal Sediment.</title>
        <authorList>
            <person name="Zhou Z."/>
            <person name="Liu Y."/>
            <person name="Xu W."/>
            <person name="Pan J."/>
            <person name="Luo Z.H."/>
            <person name="Li M."/>
        </authorList>
    </citation>
    <scope>NUCLEOTIDE SEQUENCE [LARGE SCALE GENOMIC DNA]</scope>
    <source>
        <strain evidence="14">SpSt-774</strain>
    </source>
</reference>
<protein>
    <recommendedName>
        <fullName evidence="9">Thiamine-phosphate synthase</fullName>
        <shortName evidence="9">TP synthase</shortName>
        <shortName evidence="9">TPS</shortName>
        <ecNumber evidence="9">2.5.1.3</ecNumber>
    </recommendedName>
    <alternativeName>
        <fullName evidence="9">Thiamine-phosphate pyrophosphorylase</fullName>
        <shortName evidence="9">TMP pyrophosphorylase</shortName>
        <shortName evidence="9">TMP-PPase</shortName>
    </alternativeName>
</protein>
<evidence type="ECO:0000256" key="3">
    <source>
        <dbReference type="ARBA" id="ARBA00022723"/>
    </source>
</evidence>
<feature type="binding site" evidence="9">
    <location>
        <position position="270"/>
    </location>
    <ligand>
        <name>4-amino-2-methyl-5-(diphosphooxymethyl)pyrimidine</name>
        <dbReference type="ChEBI" id="CHEBI:57841"/>
    </ligand>
</feature>
<feature type="binding site" evidence="9">
    <location>
        <begin position="170"/>
        <end position="174"/>
    </location>
    <ligand>
        <name>4-amino-2-methyl-5-(diphosphooxymethyl)pyrimidine</name>
        <dbReference type="ChEBI" id="CHEBI:57841"/>
    </ligand>
</feature>
<evidence type="ECO:0000256" key="7">
    <source>
        <dbReference type="ARBA" id="ARBA00047851"/>
    </source>
</evidence>
<sequence>MQWERILDVNLNRLTESLKLIEDYVRFVMEDPSLLENIRRLRASFLDIKRSIPIKNFILHRQSENDLGREPDFDLIPRKTDDDILLANFSRAKESSRIIEEVLRKRVRKLSKHLKSLRFEIYDLEKKVVEKNRKKFNPRLYVIFDEKYVDKMPIKDMIQILEDNGATMLQLRIKCLPDKLFYALGEKIRKSITKSEFKFIINNRVDIALGVRADGVHLGQQDMPPIKAREILGEGFIIGVSAHNKREAISAQESGADYLGVGAVFPTKTKSDARVCGLSLIREIKKTVDIPVIAIGGINDKNYRAVLKSGADGIAVASFLFEGDLKKNLKSLSFKK</sequence>
<dbReference type="InterPro" id="IPR041397">
    <property type="entry name" value="ThiD2"/>
</dbReference>
<feature type="binding site" evidence="9">
    <location>
        <position position="241"/>
    </location>
    <ligand>
        <name>4-amino-2-methyl-5-(diphosphooxymethyl)pyrimidine</name>
        <dbReference type="ChEBI" id="CHEBI:57841"/>
    </ligand>
</feature>
<evidence type="ECO:0000313" key="14">
    <source>
        <dbReference type="EMBL" id="HGV98520.1"/>
    </source>
</evidence>
<evidence type="ECO:0000256" key="4">
    <source>
        <dbReference type="ARBA" id="ARBA00022842"/>
    </source>
</evidence>
<dbReference type="NCBIfam" id="TIGR00693">
    <property type="entry name" value="thiE"/>
    <property type="match status" value="1"/>
</dbReference>
<dbReference type="FunFam" id="3.20.20.70:FF:000096">
    <property type="entry name" value="Thiamine-phosphate synthase"/>
    <property type="match status" value="1"/>
</dbReference>
<evidence type="ECO:0000256" key="5">
    <source>
        <dbReference type="ARBA" id="ARBA00022977"/>
    </source>
</evidence>
<comment type="similarity">
    <text evidence="9 10">Belongs to the thiamine-phosphate synthase family.</text>
</comment>
<dbReference type="Pfam" id="PF17792">
    <property type="entry name" value="ThiD2"/>
    <property type="match status" value="1"/>
</dbReference>
<organism evidence="14">
    <name type="scientific">candidate division WOR-3 bacterium</name>
    <dbReference type="NCBI Taxonomy" id="2052148"/>
    <lineage>
        <taxon>Bacteria</taxon>
        <taxon>Bacteria division WOR-3</taxon>
    </lineage>
</organism>
<proteinExistence type="inferred from homology"/>
<dbReference type="InterPro" id="IPR034291">
    <property type="entry name" value="TMP_synthase"/>
</dbReference>
<dbReference type="GO" id="GO:0000287">
    <property type="term" value="F:magnesium ion binding"/>
    <property type="evidence" value="ECO:0007669"/>
    <property type="project" value="UniProtKB-UniRule"/>
</dbReference>
<dbReference type="InterPro" id="IPR013785">
    <property type="entry name" value="Aldolase_TIM"/>
</dbReference>
<evidence type="ECO:0000256" key="6">
    <source>
        <dbReference type="ARBA" id="ARBA00047334"/>
    </source>
</evidence>
<dbReference type="UniPathway" id="UPA00060">
    <property type="reaction ID" value="UER00141"/>
</dbReference>
<dbReference type="InterPro" id="IPR022998">
    <property type="entry name" value="ThiamineP_synth_TenI"/>
</dbReference>
<dbReference type="PANTHER" id="PTHR20857">
    <property type="entry name" value="THIAMINE-PHOSPHATE PYROPHOSPHORYLASE"/>
    <property type="match status" value="1"/>
</dbReference>
<evidence type="ECO:0000256" key="11">
    <source>
        <dbReference type="RuleBase" id="RU004253"/>
    </source>
</evidence>
<gene>
    <name evidence="9 14" type="primary">thiE</name>
    <name evidence="14" type="ORF">ENV60_09540</name>
</gene>
<feature type="domain" description="Thiamine phosphate synthase/TenI" evidence="12">
    <location>
        <begin position="140"/>
        <end position="318"/>
    </location>
</feature>
<dbReference type="Pfam" id="PF02581">
    <property type="entry name" value="TMP-TENI"/>
    <property type="match status" value="1"/>
</dbReference>
<evidence type="ECO:0000256" key="10">
    <source>
        <dbReference type="RuleBase" id="RU003826"/>
    </source>
</evidence>
<evidence type="ECO:0000259" key="13">
    <source>
        <dbReference type="Pfam" id="PF17792"/>
    </source>
</evidence>
<feature type="binding site" evidence="9">
    <location>
        <position position="222"/>
    </location>
    <ligand>
        <name>Mg(2+)</name>
        <dbReference type="ChEBI" id="CHEBI:18420"/>
    </ligand>
</feature>
<keyword evidence="2 9" id="KW-0808">Transferase</keyword>
<evidence type="ECO:0000256" key="9">
    <source>
        <dbReference type="HAMAP-Rule" id="MF_00097"/>
    </source>
</evidence>
<dbReference type="GO" id="GO:0009228">
    <property type="term" value="P:thiamine biosynthetic process"/>
    <property type="evidence" value="ECO:0007669"/>
    <property type="project" value="UniProtKB-KW"/>
</dbReference>
<comment type="catalytic activity">
    <reaction evidence="6 9 10">
        <text>4-methyl-5-(2-phosphooxyethyl)-thiazole + 4-amino-2-methyl-5-(diphosphooxymethyl)pyrimidine + H(+) = thiamine phosphate + diphosphate</text>
        <dbReference type="Rhea" id="RHEA:22328"/>
        <dbReference type="ChEBI" id="CHEBI:15378"/>
        <dbReference type="ChEBI" id="CHEBI:33019"/>
        <dbReference type="ChEBI" id="CHEBI:37575"/>
        <dbReference type="ChEBI" id="CHEBI:57841"/>
        <dbReference type="ChEBI" id="CHEBI:58296"/>
        <dbReference type="EC" id="2.5.1.3"/>
    </reaction>
</comment>
<comment type="pathway">
    <text evidence="1 9 11">Cofactor biosynthesis; thiamine diphosphate biosynthesis; thiamine phosphate from 4-amino-2-methyl-5-diphosphomethylpyrimidine and 4-methyl-5-(2-phosphoethyl)-thiazole: step 1/1.</text>
</comment>
<dbReference type="Gene3D" id="3.20.20.70">
    <property type="entry name" value="Aldolase class I"/>
    <property type="match status" value="1"/>
</dbReference>
<evidence type="ECO:0000256" key="8">
    <source>
        <dbReference type="ARBA" id="ARBA00047883"/>
    </source>
</evidence>
<comment type="catalytic activity">
    <reaction evidence="8 9 10">
        <text>2-[(2R,5Z)-2-carboxy-4-methylthiazol-5(2H)-ylidene]ethyl phosphate + 4-amino-2-methyl-5-(diphosphooxymethyl)pyrimidine + 2 H(+) = thiamine phosphate + CO2 + diphosphate</text>
        <dbReference type="Rhea" id="RHEA:47844"/>
        <dbReference type="ChEBI" id="CHEBI:15378"/>
        <dbReference type="ChEBI" id="CHEBI:16526"/>
        <dbReference type="ChEBI" id="CHEBI:33019"/>
        <dbReference type="ChEBI" id="CHEBI:37575"/>
        <dbReference type="ChEBI" id="CHEBI:57841"/>
        <dbReference type="ChEBI" id="CHEBI:62899"/>
        <dbReference type="EC" id="2.5.1.3"/>
    </reaction>
</comment>
<dbReference type="GO" id="GO:0005737">
    <property type="term" value="C:cytoplasm"/>
    <property type="evidence" value="ECO:0007669"/>
    <property type="project" value="TreeGrafter"/>
</dbReference>
<feature type="domain" description="ThiD2" evidence="13">
    <location>
        <begin position="5"/>
        <end position="127"/>
    </location>
</feature>
<keyword evidence="3 9" id="KW-0479">Metal-binding</keyword>
<name>A0A7C4XNM6_UNCW3</name>
<dbReference type="HAMAP" id="MF_00097">
    <property type="entry name" value="TMP_synthase"/>
    <property type="match status" value="1"/>
</dbReference>
<dbReference type="GO" id="GO:0004789">
    <property type="term" value="F:thiamine-phosphate diphosphorylase activity"/>
    <property type="evidence" value="ECO:0007669"/>
    <property type="project" value="UniProtKB-UniRule"/>
</dbReference>
<dbReference type="InterPro" id="IPR036206">
    <property type="entry name" value="ThiamineP_synth_sf"/>
</dbReference>
<evidence type="ECO:0000256" key="2">
    <source>
        <dbReference type="ARBA" id="ARBA00022679"/>
    </source>
</evidence>
<feature type="binding site" evidence="9">
    <location>
        <begin position="267"/>
        <end position="269"/>
    </location>
    <ligand>
        <name>2-[(2R,5Z)-2-carboxy-4-methylthiazol-5(2H)-ylidene]ethyl phosphate</name>
        <dbReference type="ChEBI" id="CHEBI:62899"/>
    </ligand>
</feature>
<feature type="binding site" evidence="9">
    <location>
        <position position="202"/>
    </location>
    <ligand>
        <name>4-amino-2-methyl-5-(diphosphooxymethyl)pyrimidine</name>
        <dbReference type="ChEBI" id="CHEBI:57841"/>
    </ligand>
</feature>
<comment type="function">
    <text evidence="9">Condenses 4-methyl-5-(beta-hydroxyethyl)thiazole monophosphate (THZ-P) and 2-methyl-4-amino-5-hydroxymethyl pyrimidine pyrophosphate (HMP-PP) to form thiamine monophosphate (TMP).</text>
</comment>
<comment type="cofactor">
    <cofactor evidence="9">
        <name>Mg(2+)</name>
        <dbReference type="ChEBI" id="CHEBI:18420"/>
    </cofactor>
    <text evidence="9">Binds 1 Mg(2+) ion per subunit.</text>
</comment>
<dbReference type="EMBL" id="DTGZ01000179">
    <property type="protein sequence ID" value="HGV98520.1"/>
    <property type="molecule type" value="Genomic_DNA"/>
</dbReference>